<dbReference type="SUPFAM" id="SSF56784">
    <property type="entry name" value="HAD-like"/>
    <property type="match status" value="1"/>
</dbReference>
<dbReference type="Pfam" id="PF00702">
    <property type="entry name" value="Hydrolase"/>
    <property type="match status" value="1"/>
</dbReference>
<dbReference type="SFLD" id="SFLDS00003">
    <property type="entry name" value="Haloacid_Dehalogenase"/>
    <property type="match status" value="1"/>
</dbReference>
<dbReference type="InterPro" id="IPR023214">
    <property type="entry name" value="HAD_sf"/>
</dbReference>
<keyword evidence="2" id="KW-0378">Hydrolase</keyword>
<dbReference type="PANTHER" id="PTHR43481:SF4">
    <property type="entry name" value="GLYCEROL-1-PHOSPHATE PHOSPHOHYDROLASE 1-RELATED"/>
    <property type="match status" value="1"/>
</dbReference>
<proteinExistence type="predicted"/>
<evidence type="ECO:0000313" key="2">
    <source>
        <dbReference type="EMBL" id="MDP9850075.1"/>
    </source>
</evidence>
<dbReference type="Proteomes" id="UP001225356">
    <property type="component" value="Unassembled WGS sequence"/>
</dbReference>
<sequence length="252" mass="26152">MSVELRAVLFDMDGTLVDTEGMWWEACVAVAAELGLELSEAEIDHVLGRAAEHVAAHLLRRAPSSPAPSSPVPDALSPPAPDARPVPADARPEPADARLTEVGVRLIEAFAERIAEGVTPLPGAIRLLDDLGAAGMPVALVSASPRQIVDMVLRTIGAERFALVVAAEDTVRAKPLPDPYLKAAAALGLDPAVCVAVEDSPTGLAAAHAAGCRVVAVSDAMPVPYDVLIVDSLERVDLPLLRRLAGGRTSVG</sequence>
<dbReference type="InterPro" id="IPR036412">
    <property type="entry name" value="HAD-like_sf"/>
</dbReference>
<dbReference type="EMBL" id="JAUSQU010000001">
    <property type="protein sequence ID" value="MDP9850075.1"/>
    <property type="molecule type" value="Genomic_DNA"/>
</dbReference>
<organism evidence="2 3">
    <name type="scientific">Streptosporangium lutulentum</name>
    <dbReference type="NCBI Taxonomy" id="1461250"/>
    <lineage>
        <taxon>Bacteria</taxon>
        <taxon>Bacillati</taxon>
        <taxon>Actinomycetota</taxon>
        <taxon>Actinomycetes</taxon>
        <taxon>Streptosporangiales</taxon>
        <taxon>Streptosporangiaceae</taxon>
        <taxon>Streptosporangium</taxon>
    </lineage>
</organism>
<dbReference type="InterPro" id="IPR006439">
    <property type="entry name" value="HAD-SF_hydro_IA"/>
</dbReference>
<evidence type="ECO:0000313" key="3">
    <source>
        <dbReference type="Proteomes" id="UP001225356"/>
    </source>
</evidence>
<feature type="compositionally biased region" description="Pro residues" evidence="1">
    <location>
        <begin position="65"/>
        <end position="84"/>
    </location>
</feature>
<gene>
    <name evidence="2" type="ORF">J2853_009286</name>
</gene>
<reference evidence="2 3" key="1">
    <citation type="submission" date="2023-07" db="EMBL/GenBank/DDBJ databases">
        <title>Sequencing the genomes of 1000 actinobacteria strains.</title>
        <authorList>
            <person name="Klenk H.-P."/>
        </authorList>
    </citation>
    <scope>NUCLEOTIDE SEQUENCE [LARGE SCALE GENOMIC DNA]</scope>
    <source>
        <strain evidence="2 3">DSM 46740</strain>
    </source>
</reference>
<comment type="caution">
    <text evidence="2">The sequence shown here is derived from an EMBL/GenBank/DDBJ whole genome shotgun (WGS) entry which is preliminary data.</text>
</comment>
<dbReference type="Gene3D" id="3.40.50.1000">
    <property type="entry name" value="HAD superfamily/HAD-like"/>
    <property type="match status" value="2"/>
</dbReference>
<protein>
    <submittedName>
        <fullName evidence="2">HAD superfamily hydrolase (TIGR01509 family)</fullName>
    </submittedName>
</protein>
<dbReference type="GO" id="GO:0016787">
    <property type="term" value="F:hydrolase activity"/>
    <property type="evidence" value="ECO:0007669"/>
    <property type="project" value="UniProtKB-KW"/>
</dbReference>
<dbReference type="InterPro" id="IPR051806">
    <property type="entry name" value="HAD-like_SPP"/>
</dbReference>
<dbReference type="RefSeq" id="WP_307568279.1">
    <property type="nucleotide sequence ID" value="NZ_JAUSQU010000001.1"/>
</dbReference>
<feature type="region of interest" description="Disordered" evidence="1">
    <location>
        <begin position="62"/>
        <end position="94"/>
    </location>
</feature>
<keyword evidence="3" id="KW-1185">Reference proteome</keyword>
<dbReference type="Gene3D" id="1.10.150.240">
    <property type="entry name" value="Putative phosphatase, domain 2"/>
    <property type="match status" value="1"/>
</dbReference>
<dbReference type="NCBIfam" id="TIGR01509">
    <property type="entry name" value="HAD-SF-IA-v3"/>
    <property type="match status" value="1"/>
</dbReference>
<accession>A0ABT9QTJ7</accession>
<dbReference type="SFLD" id="SFLDG01135">
    <property type="entry name" value="C1.5.6:_HAD__Beta-PGM__Phospha"/>
    <property type="match status" value="1"/>
</dbReference>
<evidence type="ECO:0000256" key="1">
    <source>
        <dbReference type="SAM" id="MobiDB-lite"/>
    </source>
</evidence>
<dbReference type="PANTHER" id="PTHR43481">
    <property type="entry name" value="FRUCTOSE-1-PHOSPHATE PHOSPHATASE"/>
    <property type="match status" value="1"/>
</dbReference>
<dbReference type="SFLD" id="SFLDG01129">
    <property type="entry name" value="C1.5:_HAD__Beta-PGM__Phosphata"/>
    <property type="match status" value="1"/>
</dbReference>
<dbReference type="CDD" id="cd07505">
    <property type="entry name" value="HAD_BPGM-like"/>
    <property type="match status" value="1"/>
</dbReference>
<dbReference type="InterPro" id="IPR023198">
    <property type="entry name" value="PGP-like_dom2"/>
</dbReference>
<name>A0ABT9QTJ7_9ACTN</name>